<gene>
    <name evidence="1" type="ORF">F5148DRAFT_742469</name>
</gene>
<dbReference type="Proteomes" id="UP001207468">
    <property type="component" value="Unassembled WGS sequence"/>
</dbReference>
<proteinExistence type="predicted"/>
<name>A0ACC0UDI8_9AGAM</name>
<evidence type="ECO:0000313" key="1">
    <source>
        <dbReference type="EMBL" id="KAI9509571.1"/>
    </source>
</evidence>
<dbReference type="EMBL" id="JAGFNK010000061">
    <property type="protein sequence ID" value="KAI9509571.1"/>
    <property type="molecule type" value="Genomic_DNA"/>
</dbReference>
<accession>A0ACC0UDI8</accession>
<sequence length="268" mass="30165">MLQTSSKDRSLSQSAGCSPLITKGGRERSGVPGRGFGDRHQVIIRPHRHANGRARRQQKTNKREEPRERMCDLGSLCGLASKRENTQKYSIISMDDLERTASYGRGRNEASSWSLQSVKTQLPRCPSRDHCTHPRRFIAHRVGRCRQLERRRVWAGSPGRKAHTSPLTDGSDNPRTDLETARPGTTHTHYAEQRCNACARHNKHWMSAIPADTPPPRSPVPGSGRSIGWKPLRVALRIRSSPLDEWGGEGQRTDKSFRSSRKSLEPPM</sequence>
<keyword evidence="2" id="KW-1185">Reference proteome</keyword>
<evidence type="ECO:0000313" key="2">
    <source>
        <dbReference type="Proteomes" id="UP001207468"/>
    </source>
</evidence>
<protein>
    <submittedName>
        <fullName evidence="1">Uncharacterized protein</fullName>
    </submittedName>
</protein>
<comment type="caution">
    <text evidence="1">The sequence shown here is derived from an EMBL/GenBank/DDBJ whole genome shotgun (WGS) entry which is preliminary data.</text>
</comment>
<organism evidence="1 2">
    <name type="scientific">Russula earlei</name>
    <dbReference type="NCBI Taxonomy" id="71964"/>
    <lineage>
        <taxon>Eukaryota</taxon>
        <taxon>Fungi</taxon>
        <taxon>Dikarya</taxon>
        <taxon>Basidiomycota</taxon>
        <taxon>Agaricomycotina</taxon>
        <taxon>Agaricomycetes</taxon>
        <taxon>Russulales</taxon>
        <taxon>Russulaceae</taxon>
        <taxon>Russula</taxon>
    </lineage>
</organism>
<reference evidence="1" key="1">
    <citation type="submission" date="2021-03" db="EMBL/GenBank/DDBJ databases">
        <title>Evolutionary priming and transition to the ectomycorrhizal habit in an iconic lineage of mushroom-forming fungi: is preadaptation a requirement?</title>
        <authorList>
            <consortium name="DOE Joint Genome Institute"/>
            <person name="Looney B.P."/>
            <person name="Miyauchi S."/>
            <person name="Morin E."/>
            <person name="Drula E."/>
            <person name="Courty P.E."/>
            <person name="Chicoki N."/>
            <person name="Fauchery L."/>
            <person name="Kohler A."/>
            <person name="Kuo A."/>
            <person name="LaButti K."/>
            <person name="Pangilinan J."/>
            <person name="Lipzen A."/>
            <person name="Riley R."/>
            <person name="Andreopoulos W."/>
            <person name="He G."/>
            <person name="Johnson J."/>
            <person name="Barry K.W."/>
            <person name="Grigoriev I.V."/>
            <person name="Nagy L."/>
            <person name="Hibbett D."/>
            <person name="Henrissat B."/>
            <person name="Matheny P.B."/>
            <person name="Labbe J."/>
            <person name="Martin A.F."/>
        </authorList>
    </citation>
    <scope>NUCLEOTIDE SEQUENCE</scope>
    <source>
        <strain evidence="1">BPL698</strain>
    </source>
</reference>